<keyword evidence="2" id="KW-1133">Transmembrane helix</keyword>
<evidence type="ECO:0000313" key="4">
    <source>
        <dbReference type="Proteomes" id="UP000231279"/>
    </source>
</evidence>
<dbReference type="Proteomes" id="UP000231279">
    <property type="component" value="Unassembled WGS sequence"/>
</dbReference>
<gene>
    <name evidence="3" type="ORF">CDL12_13573</name>
</gene>
<dbReference type="PANTHER" id="PTHR35771">
    <property type="entry name" value="TRANSMEMBRANE PROTEIN-RELATED"/>
    <property type="match status" value="1"/>
</dbReference>
<evidence type="ECO:0000256" key="1">
    <source>
        <dbReference type="SAM" id="MobiDB-lite"/>
    </source>
</evidence>
<dbReference type="EMBL" id="NKXS01002404">
    <property type="protein sequence ID" value="PIN13802.1"/>
    <property type="molecule type" value="Genomic_DNA"/>
</dbReference>
<dbReference type="PANTHER" id="PTHR35771:SF3">
    <property type="entry name" value="TRANSMEMBRANE PROTEIN"/>
    <property type="match status" value="1"/>
</dbReference>
<name>A0A2G9H8F8_9LAMI</name>
<evidence type="ECO:0000313" key="3">
    <source>
        <dbReference type="EMBL" id="PIN13802.1"/>
    </source>
</evidence>
<comment type="caution">
    <text evidence="3">The sequence shown here is derived from an EMBL/GenBank/DDBJ whole genome shotgun (WGS) entry which is preliminary data.</text>
</comment>
<feature type="compositionally biased region" description="Low complexity" evidence="1">
    <location>
        <begin position="43"/>
        <end position="53"/>
    </location>
</feature>
<organism evidence="3 4">
    <name type="scientific">Handroanthus impetiginosus</name>
    <dbReference type="NCBI Taxonomy" id="429701"/>
    <lineage>
        <taxon>Eukaryota</taxon>
        <taxon>Viridiplantae</taxon>
        <taxon>Streptophyta</taxon>
        <taxon>Embryophyta</taxon>
        <taxon>Tracheophyta</taxon>
        <taxon>Spermatophyta</taxon>
        <taxon>Magnoliopsida</taxon>
        <taxon>eudicotyledons</taxon>
        <taxon>Gunneridae</taxon>
        <taxon>Pentapetalae</taxon>
        <taxon>asterids</taxon>
        <taxon>lamiids</taxon>
        <taxon>Lamiales</taxon>
        <taxon>Bignoniaceae</taxon>
        <taxon>Crescentiina</taxon>
        <taxon>Tabebuia alliance</taxon>
        <taxon>Handroanthus</taxon>
    </lineage>
</organism>
<keyword evidence="2" id="KW-0812">Transmembrane</keyword>
<feature type="region of interest" description="Disordered" evidence="1">
    <location>
        <begin position="43"/>
        <end position="113"/>
    </location>
</feature>
<feature type="transmembrane region" description="Helical" evidence="2">
    <location>
        <begin position="17"/>
        <end position="40"/>
    </location>
</feature>
<accession>A0A2G9H8F8</accession>
<keyword evidence="2" id="KW-0472">Membrane</keyword>
<dbReference type="AlphaFoldDB" id="A0A2G9H8F8"/>
<feature type="compositionally biased region" description="Basic and acidic residues" evidence="1">
    <location>
        <begin position="82"/>
        <end position="91"/>
    </location>
</feature>
<proteinExistence type="predicted"/>
<dbReference type="OrthoDB" id="913249at2759"/>
<sequence>MVEFGNELIIESYKIPWLIWIQLLVMVLLIILLFFGFTIFTSDSSTSSSSSSSGAATAPPLTTRRSAPPSHPNNPTSSNRMIKVEDQRATRDAGTSGGSIREEDQSDDESTLKDPMFSNIFQRPDHPCNYIGLAKRALFKCFGLDSSSDGSSNHQHEKQE</sequence>
<protein>
    <submittedName>
        <fullName evidence="3">Uncharacterized protein</fullName>
    </submittedName>
</protein>
<keyword evidence="4" id="KW-1185">Reference proteome</keyword>
<evidence type="ECO:0000256" key="2">
    <source>
        <dbReference type="SAM" id="Phobius"/>
    </source>
</evidence>
<reference evidence="4" key="1">
    <citation type="journal article" date="2018" name="Gigascience">
        <title>Genome assembly of the Pink Ipe (Handroanthus impetiginosus, Bignoniaceae), a highly valued, ecologically keystone Neotropical timber forest tree.</title>
        <authorList>
            <person name="Silva-Junior O.B."/>
            <person name="Grattapaglia D."/>
            <person name="Novaes E."/>
            <person name="Collevatti R.G."/>
        </authorList>
    </citation>
    <scope>NUCLEOTIDE SEQUENCE [LARGE SCALE GENOMIC DNA]</scope>
    <source>
        <strain evidence="4">cv. UFG-1</strain>
    </source>
</reference>